<comment type="caution">
    <text evidence="2">The sequence shown here is derived from an EMBL/GenBank/DDBJ whole genome shotgun (WGS) entry which is preliminary data.</text>
</comment>
<evidence type="ECO:0000256" key="1">
    <source>
        <dbReference type="SAM" id="MobiDB-lite"/>
    </source>
</evidence>
<dbReference type="Proteomes" id="UP001642540">
    <property type="component" value="Unassembled WGS sequence"/>
</dbReference>
<organism evidence="2 3">
    <name type="scientific">Orchesella dallaii</name>
    <dbReference type="NCBI Taxonomy" id="48710"/>
    <lineage>
        <taxon>Eukaryota</taxon>
        <taxon>Metazoa</taxon>
        <taxon>Ecdysozoa</taxon>
        <taxon>Arthropoda</taxon>
        <taxon>Hexapoda</taxon>
        <taxon>Collembola</taxon>
        <taxon>Entomobryomorpha</taxon>
        <taxon>Entomobryoidea</taxon>
        <taxon>Orchesellidae</taxon>
        <taxon>Orchesellinae</taxon>
        <taxon>Orchesella</taxon>
    </lineage>
</organism>
<proteinExistence type="predicted"/>
<evidence type="ECO:0000313" key="3">
    <source>
        <dbReference type="Proteomes" id="UP001642540"/>
    </source>
</evidence>
<reference evidence="2 3" key="1">
    <citation type="submission" date="2024-08" db="EMBL/GenBank/DDBJ databases">
        <authorList>
            <person name="Cucini C."/>
            <person name="Frati F."/>
        </authorList>
    </citation>
    <scope>NUCLEOTIDE SEQUENCE [LARGE SCALE GENOMIC DNA]</scope>
</reference>
<feature type="region of interest" description="Disordered" evidence="1">
    <location>
        <begin position="1"/>
        <end position="27"/>
    </location>
</feature>
<gene>
    <name evidence="2" type="ORF">ODALV1_LOCUS10491</name>
</gene>
<feature type="compositionally biased region" description="Low complexity" evidence="1">
    <location>
        <begin position="297"/>
        <end position="307"/>
    </location>
</feature>
<feature type="compositionally biased region" description="Polar residues" evidence="1">
    <location>
        <begin position="279"/>
        <end position="295"/>
    </location>
</feature>
<name>A0ABP1QIU8_9HEXA</name>
<accession>A0ABP1QIU8</accession>
<protein>
    <submittedName>
        <fullName evidence="2">Uncharacterized protein</fullName>
    </submittedName>
</protein>
<dbReference type="EMBL" id="CAXLJM020000032">
    <property type="protein sequence ID" value="CAL8100270.1"/>
    <property type="molecule type" value="Genomic_DNA"/>
</dbReference>
<keyword evidence="3" id="KW-1185">Reference proteome</keyword>
<evidence type="ECO:0000313" key="2">
    <source>
        <dbReference type="EMBL" id="CAL8100270.1"/>
    </source>
</evidence>
<feature type="region of interest" description="Disordered" evidence="1">
    <location>
        <begin position="275"/>
        <end position="332"/>
    </location>
</feature>
<sequence length="332" mass="37981">MKPKHLKTTSCRHKHHTHLHHDHSHPHHRHLLPQQLEFIKADSTTDDDEEDDVGLMSKDIDASCSVLKWNMAVTQNDEDGVMGLKLGVEENDTIQIKRDILIERLRIYNNLLKFHKAIKEDQVYLYRTLQDIDELYLRNTAVILRLGFCPCLVHQQTSPIGDKLMKIHRNLRIWDKKMEGISEVVKESSNSKSATAVLQILKICEAKKLGRNAGEFNDVAIPEIVWDLKNKSIEQIDLPALTEEWTNIRIEVRTSLFKVQKKFQEICLEFGVRRGPAETPSSGRKSLDYTASASIDGNENVTETNETYRNEEEEGTGDGLPAETPDSLSSFF</sequence>